<dbReference type="AlphaFoldDB" id="A0A0K9P555"/>
<protein>
    <submittedName>
        <fullName evidence="1">Putative Pentatricopeptide repeat-containing protein</fullName>
    </submittedName>
</protein>
<proteinExistence type="predicted"/>
<reference evidence="2" key="1">
    <citation type="journal article" date="2016" name="Nature">
        <title>The genome of the seagrass Zostera marina reveals angiosperm adaptation to the sea.</title>
        <authorList>
            <person name="Olsen J.L."/>
            <person name="Rouze P."/>
            <person name="Verhelst B."/>
            <person name="Lin Y.-C."/>
            <person name="Bayer T."/>
            <person name="Collen J."/>
            <person name="Dattolo E."/>
            <person name="De Paoli E."/>
            <person name="Dittami S."/>
            <person name="Maumus F."/>
            <person name="Michel G."/>
            <person name="Kersting A."/>
            <person name="Lauritano C."/>
            <person name="Lohaus R."/>
            <person name="Toepel M."/>
            <person name="Tonon T."/>
            <person name="Vanneste K."/>
            <person name="Amirebrahimi M."/>
            <person name="Brakel J."/>
            <person name="Bostroem C."/>
            <person name="Chovatia M."/>
            <person name="Grimwood J."/>
            <person name="Jenkins J.W."/>
            <person name="Jueterbock A."/>
            <person name="Mraz A."/>
            <person name="Stam W.T."/>
            <person name="Tice H."/>
            <person name="Bornberg-Bauer E."/>
            <person name="Green P.J."/>
            <person name="Pearson G.A."/>
            <person name="Procaccini G."/>
            <person name="Duarte C.M."/>
            <person name="Schmutz J."/>
            <person name="Reusch T.B.H."/>
            <person name="Van de Peer Y."/>
        </authorList>
    </citation>
    <scope>NUCLEOTIDE SEQUENCE [LARGE SCALE GENOMIC DNA]</scope>
    <source>
        <strain evidence="2">cv. Finnish</strain>
    </source>
</reference>
<keyword evidence="2" id="KW-1185">Reference proteome</keyword>
<accession>A0A0K9P555</accession>
<dbReference type="EMBL" id="LFYR01001180">
    <property type="protein sequence ID" value="KMZ64114.1"/>
    <property type="molecule type" value="Genomic_DNA"/>
</dbReference>
<dbReference type="Proteomes" id="UP000036987">
    <property type="component" value="Unassembled WGS sequence"/>
</dbReference>
<comment type="caution">
    <text evidence="1">The sequence shown here is derived from an EMBL/GenBank/DDBJ whole genome shotgun (WGS) entry which is preliminary data.</text>
</comment>
<dbReference type="InterPro" id="IPR044646">
    <property type="entry name" value="EMB1417-like"/>
</dbReference>
<name>A0A0K9P555_ZOSMR</name>
<organism evidence="1 2">
    <name type="scientific">Zostera marina</name>
    <name type="common">Eelgrass</name>
    <dbReference type="NCBI Taxonomy" id="29655"/>
    <lineage>
        <taxon>Eukaryota</taxon>
        <taxon>Viridiplantae</taxon>
        <taxon>Streptophyta</taxon>
        <taxon>Embryophyta</taxon>
        <taxon>Tracheophyta</taxon>
        <taxon>Spermatophyta</taxon>
        <taxon>Magnoliopsida</taxon>
        <taxon>Liliopsida</taxon>
        <taxon>Zosteraceae</taxon>
        <taxon>Zostera</taxon>
    </lineage>
</organism>
<evidence type="ECO:0000313" key="1">
    <source>
        <dbReference type="EMBL" id="KMZ64114.1"/>
    </source>
</evidence>
<dbReference type="STRING" id="29655.A0A0K9P555"/>
<dbReference type="InterPro" id="IPR011990">
    <property type="entry name" value="TPR-like_helical_dom_sf"/>
</dbReference>
<evidence type="ECO:0000313" key="2">
    <source>
        <dbReference type="Proteomes" id="UP000036987"/>
    </source>
</evidence>
<dbReference type="Gene3D" id="1.25.40.10">
    <property type="entry name" value="Tetratricopeptide repeat domain"/>
    <property type="match status" value="1"/>
</dbReference>
<sequence>MTVLGFRFGIGNQFLGESLRRTGPSSLQFPKYHPNFPLAAFRTKQESRKPVKYRAAKGRTGRVEHHLWMKRDSAGSGQKALNLVRIVTMLPNEKEAIYEALDKWSAWETEFPLIAAAKALGIMKKRKQWLHIIQVTMWLLSKGQCMTMGTYDTLLLAFGMEGRMDEAESIWNNLILHRNTRSVSKRLFARMMTIYDHHHMPEKVLDVFADMEELGVKPDEDSVKKIGKAFMLLGEIDKQKQVQRRYGMKWKYIHFNGERVRVKTEHY</sequence>
<dbReference type="OrthoDB" id="2014168at2759"/>
<dbReference type="PANTHER" id="PTHR46782">
    <property type="entry name" value="OS01G0757700 PROTEIN"/>
    <property type="match status" value="1"/>
</dbReference>
<gene>
    <name evidence="1" type="ORF">ZOSMA_381G00210</name>
</gene>
<dbReference type="PANTHER" id="PTHR46782:SF2">
    <property type="entry name" value="OS07G0545900 PROTEIN"/>
    <property type="match status" value="1"/>
</dbReference>
<dbReference type="OMA" id="ILMYDIH"/>